<name>A0A835SZ89_9CHLO</name>
<dbReference type="OrthoDB" id="514292at2759"/>
<dbReference type="SUPFAM" id="SSF55144">
    <property type="entry name" value="LigT-like"/>
    <property type="match status" value="1"/>
</dbReference>
<reference evidence="1" key="1">
    <citation type="journal article" date="2020" name="bioRxiv">
        <title>Comparative genomics of Chlamydomonas.</title>
        <authorList>
            <person name="Craig R.J."/>
            <person name="Hasan A.R."/>
            <person name="Ness R.W."/>
            <person name="Keightley P.D."/>
        </authorList>
    </citation>
    <scope>NUCLEOTIDE SEQUENCE</scope>
    <source>
        <strain evidence="1">CCAP 11/173</strain>
    </source>
</reference>
<dbReference type="AlphaFoldDB" id="A0A835SZ89"/>
<dbReference type="FunFam" id="3.90.1140.10:FF:000007">
    <property type="entry name" value="Cyclic phosphodiesterase"/>
    <property type="match status" value="1"/>
</dbReference>
<dbReference type="GO" id="GO:0009187">
    <property type="term" value="P:cyclic nucleotide metabolic process"/>
    <property type="evidence" value="ECO:0007669"/>
    <property type="project" value="TreeGrafter"/>
</dbReference>
<dbReference type="Pfam" id="PF07823">
    <property type="entry name" value="CPDase"/>
    <property type="match status" value="1"/>
</dbReference>
<protein>
    <recommendedName>
        <fullName evidence="3">Cyclic phosphodiesterase</fullName>
    </recommendedName>
</protein>
<gene>
    <name evidence="1" type="ORF">HYH02_014176</name>
</gene>
<sequence length="189" mass="21143">MSSFKEQYAIFAVPKGRLQEQLQEEIVHLGKKCHAPTFAPHTTVLAAIERPREEVLALAAEMCKKVKKYRINFTEVARGSIYYQCVYLLVDKTEGAMAAGAAAREVFGMTTGPYMPHLSLLYSDMPQEERAKIVQHEKERLFNNPDTRLVDTGFDVDSLAVWYVPEEDKSLAGWCQLAEFPLAGEGAAA</sequence>
<accession>A0A835SZ89</accession>
<dbReference type="InterPro" id="IPR012386">
    <property type="entry name" value="Cyclic-nucl_3Pdiesterase"/>
</dbReference>
<dbReference type="InterPro" id="IPR009097">
    <property type="entry name" value="Cyclic_Pdiesterase"/>
</dbReference>
<dbReference type="Proteomes" id="UP000613740">
    <property type="component" value="Unassembled WGS sequence"/>
</dbReference>
<organism evidence="1 2">
    <name type="scientific">Chlamydomonas schloesseri</name>
    <dbReference type="NCBI Taxonomy" id="2026947"/>
    <lineage>
        <taxon>Eukaryota</taxon>
        <taxon>Viridiplantae</taxon>
        <taxon>Chlorophyta</taxon>
        <taxon>core chlorophytes</taxon>
        <taxon>Chlorophyceae</taxon>
        <taxon>CS clade</taxon>
        <taxon>Chlamydomonadales</taxon>
        <taxon>Chlamydomonadaceae</taxon>
        <taxon>Chlamydomonas</taxon>
    </lineage>
</organism>
<comment type="caution">
    <text evidence="1">The sequence shown here is derived from an EMBL/GenBank/DDBJ whole genome shotgun (WGS) entry which is preliminary data.</text>
</comment>
<dbReference type="PANTHER" id="PTHR28141">
    <property type="entry name" value="2',3'-CYCLIC-NUCLEOTIDE 3'-PHOSPHODIESTERASE"/>
    <property type="match status" value="1"/>
</dbReference>
<evidence type="ECO:0008006" key="3">
    <source>
        <dbReference type="Google" id="ProtNLM"/>
    </source>
</evidence>
<evidence type="ECO:0000313" key="2">
    <source>
        <dbReference type="Proteomes" id="UP000613740"/>
    </source>
</evidence>
<dbReference type="EMBL" id="JAEHOD010000088">
    <property type="protein sequence ID" value="KAG2429140.1"/>
    <property type="molecule type" value="Genomic_DNA"/>
</dbReference>
<dbReference type="GO" id="GO:0004113">
    <property type="term" value="F:2',3'-cyclic-nucleotide 3'-phosphodiesterase activity"/>
    <property type="evidence" value="ECO:0007669"/>
    <property type="project" value="TreeGrafter"/>
</dbReference>
<proteinExistence type="predicted"/>
<keyword evidence="2" id="KW-1185">Reference proteome</keyword>
<evidence type="ECO:0000313" key="1">
    <source>
        <dbReference type="EMBL" id="KAG2429140.1"/>
    </source>
</evidence>
<dbReference type="Gene3D" id="3.90.1140.10">
    <property type="entry name" value="Cyclic phosphodiesterase"/>
    <property type="match status" value="1"/>
</dbReference>
<dbReference type="PANTHER" id="PTHR28141:SF1">
    <property type="entry name" value="2',3'-CYCLIC-NUCLEOTIDE 3'-PHOSPHODIESTERASE"/>
    <property type="match status" value="1"/>
</dbReference>